<organism evidence="1 2">
    <name type="scientific">Luteimonas soli</name>
    <dbReference type="NCBI Taxonomy" id="1648966"/>
    <lineage>
        <taxon>Bacteria</taxon>
        <taxon>Pseudomonadati</taxon>
        <taxon>Pseudomonadota</taxon>
        <taxon>Gammaproteobacteria</taxon>
        <taxon>Lysobacterales</taxon>
        <taxon>Lysobacteraceae</taxon>
        <taxon>Luteimonas</taxon>
    </lineage>
</organism>
<feature type="non-terminal residue" evidence="1">
    <location>
        <position position="1"/>
    </location>
</feature>
<dbReference type="EMBL" id="JBHRYA010000005">
    <property type="protein sequence ID" value="MFC3715959.1"/>
    <property type="molecule type" value="Genomic_DNA"/>
</dbReference>
<comment type="caution">
    <text evidence="1">The sequence shown here is derived from an EMBL/GenBank/DDBJ whole genome shotgun (WGS) entry which is preliminary data.</text>
</comment>
<proteinExistence type="predicted"/>
<accession>A0ABV7XL42</accession>
<keyword evidence="2" id="KW-1185">Reference proteome</keyword>
<sequence length="157" mass="16766">MADKACHVVGSTTQVGLTQALGLTGESVVAEDFDVEQFVYIKIPDAIQPLDRGAIFEDPIDAALRPGELGHVSGGGSLLGDTRPDGSRPIEFCGIDVDTTNRDAVLEILRKLLPDLGIPQATELHYTAGGAKLQDRFLGADWAVAEPRDFLHPGFDI</sequence>
<name>A0ABV7XL42_9GAMM</name>
<protein>
    <submittedName>
        <fullName evidence="1">Uncharacterized protein</fullName>
    </submittedName>
</protein>
<evidence type="ECO:0000313" key="1">
    <source>
        <dbReference type="EMBL" id="MFC3715959.1"/>
    </source>
</evidence>
<evidence type="ECO:0000313" key="2">
    <source>
        <dbReference type="Proteomes" id="UP001595705"/>
    </source>
</evidence>
<reference evidence="2" key="1">
    <citation type="journal article" date="2019" name="Int. J. Syst. Evol. Microbiol.">
        <title>The Global Catalogue of Microorganisms (GCM) 10K type strain sequencing project: providing services to taxonomists for standard genome sequencing and annotation.</title>
        <authorList>
            <consortium name="The Broad Institute Genomics Platform"/>
            <consortium name="The Broad Institute Genome Sequencing Center for Infectious Disease"/>
            <person name="Wu L."/>
            <person name="Ma J."/>
        </authorList>
    </citation>
    <scope>NUCLEOTIDE SEQUENCE [LARGE SCALE GENOMIC DNA]</scope>
    <source>
        <strain evidence="2">KCTC 42441</strain>
    </source>
</reference>
<dbReference type="Proteomes" id="UP001595705">
    <property type="component" value="Unassembled WGS sequence"/>
</dbReference>
<gene>
    <name evidence="1" type="ORF">ACFONC_07340</name>
</gene>